<dbReference type="PRINTS" id="PR00081">
    <property type="entry name" value="GDHRDH"/>
</dbReference>
<accession>A0A4Y2US37</accession>
<evidence type="ECO:0000256" key="2">
    <source>
        <dbReference type="ARBA" id="ARBA00023002"/>
    </source>
</evidence>
<evidence type="ECO:0000313" key="3">
    <source>
        <dbReference type="EMBL" id="GBO14277.1"/>
    </source>
</evidence>
<dbReference type="Proteomes" id="UP000499080">
    <property type="component" value="Unassembled WGS sequence"/>
</dbReference>
<dbReference type="Gene3D" id="3.40.50.720">
    <property type="entry name" value="NAD(P)-binding Rossmann-like Domain"/>
    <property type="match status" value="1"/>
</dbReference>
<name>A0A4Y2US37_ARAVE</name>
<evidence type="ECO:0008006" key="5">
    <source>
        <dbReference type="Google" id="ProtNLM"/>
    </source>
</evidence>
<dbReference type="GO" id="GO:0005737">
    <property type="term" value="C:cytoplasm"/>
    <property type="evidence" value="ECO:0007669"/>
    <property type="project" value="TreeGrafter"/>
</dbReference>
<dbReference type="PANTHER" id="PTHR43544:SF7">
    <property type="entry name" value="NADB-LER2"/>
    <property type="match status" value="1"/>
</dbReference>
<dbReference type="AlphaFoldDB" id="A0A4Y2US37"/>
<keyword evidence="4" id="KW-1185">Reference proteome</keyword>
<feature type="non-terminal residue" evidence="3">
    <location>
        <position position="1"/>
    </location>
</feature>
<protein>
    <recommendedName>
        <fullName evidence="5">C-factor</fullName>
    </recommendedName>
</protein>
<keyword evidence="2" id="KW-0560">Oxidoreductase</keyword>
<dbReference type="GO" id="GO:0016491">
    <property type="term" value="F:oxidoreductase activity"/>
    <property type="evidence" value="ECO:0007669"/>
    <property type="project" value="UniProtKB-KW"/>
</dbReference>
<gene>
    <name evidence="3" type="ORF">AVEN_195234_1</name>
</gene>
<proteinExistence type="predicted"/>
<dbReference type="InterPro" id="IPR036291">
    <property type="entry name" value="NAD(P)-bd_dom_sf"/>
</dbReference>
<evidence type="ECO:0000256" key="1">
    <source>
        <dbReference type="ARBA" id="ARBA00022857"/>
    </source>
</evidence>
<sequence length="208" mass="22618">ALKQIRDASQDTEVVLVKMDITKTNEIADARKIVESKVGDKGLNLLINNAGVLILQGFPEITEENMFFHFSTNTVGPVMVLKEMLPLLQKSAARKDSGNNICRSAVLNISSSSGSMSLKIPKDFLLGLGYRTSKVALNMAMKVVALTLNGQGILVVNMCPGRVKTDMCTDLAQLTLSESISAMLKTLPQLNESHHGTFLDRNGKPIPY</sequence>
<dbReference type="EMBL" id="BGPR01038437">
    <property type="protein sequence ID" value="GBO14277.1"/>
    <property type="molecule type" value="Genomic_DNA"/>
</dbReference>
<evidence type="ECO:0000313" key="4">
    <source>
        <dbReference type="Proteomes" id="UP000499080"/>
    </source>
</evidence>
<dbReference type="InterPro" id="IPR051468">
    <property type="entry name" value="Fungal_SecMetab_SDRs"/>
</dbReference>
<dbReference type="Pfam" id="PF00106">
    <property type="entry name" value="adh_short"/>
    <property type="match status" value="1"/>
</dbReference>
<reference evidence="3 4" key="1">
    <citation type="journal article" date="2019" name="Sci. Rep.">
        <title>Orb-weaving spider Araneus ventricosus genome elucidates the spidroin gene catalogue.</title>
        <authorList>
            <person name="Kono N."/>
            <person name="Nakamura H."/>
            <person name="Ohtoshi R."/>
            <person name="Moran D.A.P."/>
            <person name="Shinohara A."/>
            <person name="Yoshida Y."/>
            <person name="Fujiwara M."/>
            <person name="Mori M."/>
            <person name="Tomita M."/>
            <person name="Arakawa K."/>
        </authorList>
    </citation>
    <scope>NUCLEOTIDE SEQUENCE [LARGE SCALE GENOMIC DNA]</scope>
</reference>
<dbReference type="InterPro" id="IPR002347">
    <property type="entry name" value="SDR_fam"/>
</dbReference>
<keyword evidence="1" id="KW-0521">NADP</keyword>
<dbReference type="SUPFAM" id="SSF51735">
    <property type="entry name" value="NAD(P)-binding Rossmann-fold domains"/>
    <property type="match status" value="1"/>
</dbReference>
<organism evidence="3 4">
    <name type="scientific">Araneus ventricosus</name>
    <name type="common">Orbweaver spider</name>
    <name type="synonym">Epeira ventricosa</name>
    <dbReference type="NCBI Taxonomy" id="182803"/>
    <lineage>
        <taxon>Eukaryota</taxon>
        <taxon>Metazoa</taxon>
        <taxon>Ecdysozoa</taxon>
        <taxon>Arthropoda</taxon>
        <taxon>Chelicerata</taxon>
        <taxon>Arachnida</taxon>
        <taxon>Araneae</taxon>
        <taxon>Araneomorphae</taxon>
        <taxon>Entelegynae</taxon>
        <taxon>Araneoidea</taxon>
        <taxon>Araneidae</taxon>
        <taxon>Araneus</taxon>
    </lineage>
</organism>
<comment type="caution">
    <text evidence="3">The sequence shown here is derived from an EMBL/GenBank/DDBJ whole genome shotgun (WGS) entry which is preliminary data.</text>
</comment>
<dbReference type="OrthoDB" id="5296at2759"/>
<dbReference type="PANTHER" id="PTHR43544">
    <property type="entry name" value="SHORT-CHAIN DEHYDROGENASE/REDUCTASE"/>
    <property type="match status" value="1"/>
</dbReference>